<evidence type="ECO:0000256" key="1">
    <source>
        <dbReference type="SAM" id="MobiDB-lite"/>
    </source>
</evidence>
<accession>A0A6B9VCM7</accession>
<proteinExistence type="predicted"/>
<reference evidence="2 3" key="1">
    <citation type="submission" date="2020-01" db="EMBL/GenBank/DDBJ databases">
        <title>Genome sequence of Arachis hypogaea, cultivar Shitouqi.</title>
        <authorList>
            <person name="Zhuang W."/>
            <person name="Chen H."/>
            <person name="Varshney R."/>
            <person name="Wang D."/>
            <person name="Ming R."/>
        </authorList>
    </citation>
    <scope>NUCLEOTIDE SEQUENCE [LARGE SCALE GENOMIC DNA]</scope>
    <source>
        <tissue evidence="2">Young leaf</tissue>
    </source>
</reference>
<dbReference type="EMBL" id="CP031001">
    <property type="protein sequence ID" value="QHN78464.1"/>
    <property type="molecule type" value="Genomic_DNA"/>
</dbReference>
<protein>
    <submittedName>
        <fullName evidence="2">Uncharacterized protein</fullName>
    </submittedName>
</protein>
<name>A0A6B9VCM7_ARAHY</name>
<dbReference type="AlphaFoldDB" id="A0A6B9VCM7"/>
<gene>
    <name evidence="2" type="ORF">DS421_19g661600</name>
</gene>
<organism evidence="2 3">
    <name type="scientific">Arachis hypogaea</name>
    <name type="common">Peanut</name>
    <dbReference type="NCBI Taxonomy" id="3818"/>
    <lineage>
        <taxon>Eukaryota</taxon>
        <taxon>Viridiplantae</taxon>
        <taxon>Streptophyta</taxon>
        <taxon>Embryophyta</taxon>
        <taxon>Tracheophyta</taxon>
        <taxon>Spermatophyta</taxon>
        <taxon>Magnoliopsida</taxon>
        <taxon>eudicotyledons</taxon>
        <taxon>Gunneridae</taxon>
        <taxon>Pentapetalae</taxon>
        <taxon>rosids</taxon>
        <taxon>fabids</taxon>
        <taxon>Fabales</taxon>
        <taxon>Fabaceae</taxon>
        <taxon>Papilionoideae</taxon>
        <taxon>50 kb inversion clade</taxon>
        <taxon>dalbergioids sensu lato</taxon>
        <taxon>Dalbergieae</taxon>
        <taxon>Pterocarpus clade</taxon>
        <taxon>Arachis</taxon>
    </lineage>
</organism>
<evidence type="ECO:0000313" key="3">
    <source>
        <dbReference type="Proteomes" id="UP000464620"/>
    </source>
</evidence>
<sequence>MENNQYFFVVVYSNGIVRHDDEGEFFESDNTVMLHTYRVDILDALKTVMLSNMGGVGTKEVGRVAYRFLYVLPNGGFTNRLFWIDGDHHVRVMFGVHAGLMPQHVMELYAAVHDVVVGMDSLLQLLKSCRSRRHRPHDSADDSDSEDNSTYVAGSGSSSDTMSEDEFVPETPNGSVGRFLLPLPLAIPWLSDVPSHYQTLNLDAMQSDDLLNTGDGEDYNTDSRVEFRIGHRFNNREAVLTAVKNYNIR</sequence>
<feature type="compositionally biased region" description="Polar residues" evidence="1">
    <location>
        <begin position="150"/>
        <end position="161"/>
    </location>
</feature>
<dbReference type="Proteomes" id="UP000464620">
    <property type="component" value="Chromosome B09"/>
</dbReference>
<feature type="region of interest" description="Disordered" evidence="1">
    <location>
        <begin position="133"/>
        <end position="171"/>
    </location>
</feature>
<evidence type="ECO:0000313" key="2">
    <source>
        <dbReference type="EMBL" id="QHN78464.1"/>
    </source>
</evidence>